<reference evidence="2 3" key="1">
    <citation type="submission" date="2024-01" db="EMBL/GenBank/DDBJ databases">
        <title>Genome assemblies of Stephania.</title>
        <authorList>
            <person name="Yang L."/>
        </authorList>
    </citation>
    <scope>NUCLEOTIDE SEQUENCE [LARGE SCALE GENOMIC DNA]</scope>
    <source>
        <strain evidence="2">YNDBR</strain>
        <tissue evidence="2">Leaf</tissue>
    </source>
</reference>
<gene>
    <name evidence="2" type="ORF">Syun_024357</name>
</gene>
<sequence>MGRKAEKTKEKSYQKKKALQEGKQTTITKTKKKKNLSNHNTHVVFRIVMRLRTIQHVNNPTCITRTRTSACPCLLGS</sequence>
<dbReference type="EMBL" id="JBBNAF010000010">
    <property type="protein sequence ID" value="KAK9108346.1"/>
    <property type="molecule type" value="Genomic_DNA"/>
</dbReference>
<evidence type="ECO:0000256" key="1">
    <source>
        <dbReference type="SAM" id="MobiDB-lite"/>
    </source>
</evidence>
<feature type="compositionally biased region" description="Basic and acidic residues" evidence="1">
    <location>
        <begin position="1"/>
        <end position="13"/>
    </location>
</feature>
<feature type="region of interest" description="Disordered" evidence="1">
    <location>
        <begin position="1"/>
        <end position="35"/>
    </location>
</feature>
<protein>
    <submittedName>
        <fullName evidence="2">Uncharacterized protein</fullName>
    </submittedName>
</protein>
<name>A0AAP0I476_9MAGN</name>
<proteinExistence type="predicted"/>
<evidence type="ECO:0000313" key="3">
    <source>
        <dbReference type="Proteomes" id="UP001420932"/>
    </source>
</evidence>
<dbReference type="AlphaFoldDB" id="A0AAP0I476"/>
<comment type="caution">
    <text evidence="2">The sequence shown here is derived from an EMBL/GenBank/DDBJ whole genome shotgun (WGS) entry which is preliminary data.</text>
</comment>
<evidence type="ECO:0000313" key="2">
    <source>
        <dbReference type="EMBL" id="KAK9108346.1"/>
    </source>
</evidence>
<keyword evidence="3" id="KW-1185">Reference proteome</keyword>
<organism evidence="2 3">
    <name type="scientific">Stephania yunnanensis</name>
    <dbReference type="NCBI Taxonomy" id="152371"/>
    <lineage>
        <taxon>Eukaryota</taxon>
        <taxon>Viridiplantae</taxon>
        <taxon>Streptophyta</taxon>
        <taxon>Embryophyta</taxon>
        <taxon>Tracheophyta</taxon>
        <taxon>Spermatophyta</taxon>
        <taxon>Magnoliopsida</taxon>
        <taxon>Ranunculales</taxon>
        <taxon>Menispermaceae</taxon>
        <taxon>Menispermoideae</taxon>
        <taxon>Cissampelideae</taxon>
        <taxon>Stephania</taxon>
    </lineage>
</organism>
<accession>A0AAP0I476</accession>
<dbReference type="Proteomes" id="UP001420932">
    <property type="component" value="Unassembled WGS sequence"/>
</dbReference>